<proteinExistence type="predicted"/>
<feature type="compositionally biased region" description="Basic residues" evidence="1">
    <location>
        <begin position="338"/>
        <end position="350"/>
    </location>
</feature>
<evidence type="ECO:0000256" key="1">
    <source>
        <dbReference type="SAM" id="MobiDB-lite"/>
    </source>
</evidence>
<evidence type="ECO:0000313" key="3">
    <source>
        <dbReference type="Proteomes" id="UP000785679"/>
    </source>
</evidence>
<sequence>MLFQPREKPQIMDQKRKQTLLKGIQTILALSPSRKKQLTSGQNATAFPSPRHSIQVTKEASKLAIFHQYIVPETAKVRSSQNEKDSENARQKSLKSHRASRLGKEAMLGEALAQTLGKNKKSGFDPQMLMPPGQMNLLQINVEPLSSSPRGPLRQQTMKNGANETGYAGNDSYRIKNDLEQASARGNRRASHQLNQEKAKQQLQQIQKMIALGLQGQGMQVNHEKFPFHQVQKREKQSEGNGGGSPSGNGIKAIGNRTNKTDKTEKSEESRWVSKNGSARFESVIKQEGDSISRQGRSGASRPICLGSTDCMLADCSCQNKDGKKTYSRTQKESSSPFKRKSTTRKKKSSQKVGKQSEVDKDFCDEDVGSQSRPDLDNDKFERELWRKPDCPQQNQEQQYGAAGSLGLQISGIVATERESSMAINPQQLKTSTIIQRFQSFNLESSRGMRRLNKPQESRILLA</sequence>
<dbReference type="EMBL" id="RRYP01006482">
    <property type="protein sequence ID" value="TNV81166.1"/>
    <property type="molecule type" value="Genomic_DNA"/>
</dbReference>
<feature type="region of interest" description="Disordered" evidence="1">
    <location>
        <begin position="33"/>
        <end position="52"/>
    </location>
</feature>
<comment type="caution">
    <text evidence="2">The sequence shown here is derived from an EMBL/GenBank/DDBJ whole genome shotgun (WGS) entry which is preliminary data.</text>
</comment>
<feature type="compositionally biased region" description="Basic and acidic residues" evidence="1">
    <location>
        <begin position="81"/>
        <end position="90"/>
    </location>
</feature>
<feature type="region of interest" description="Disordered" evidence="1">
    <location>
        <begin position="322"/>
        <end position="379"/>
    </location>
</feature>
<keyword evidence="3" id="KW-1185">Reference proteome</keyword>
<gene>
    <name evidence="2" type="ORF">FGO68_gene655</name>
</gene>
<feature type="compositionally biased region" description="Basic residues" evidence="1">
    <location>
        <begin position="92"/>
        <end position="101"/>
    </location>
</feature>
<feature type="region of interest" description="Disordered" evidence="1">
    <location>
        <begin position="76"/>
        <end position="102"/>
    </location>
</feature>
<feature type="compositionally biased region" description="Polar residues" evidence="1">
    <location>
        <begin position="148"/>
        <end position="163"/>
    </location>
</feature>
<feature type="compositionally biased region" description="Polar residues" evidence="1">
    <location>
        <begin position="38"/>
        <end position="52"/>
    </location>
</feature>
<reference evidence="2" key="1">
    <citation type="submission" date="2019-06" db="EMBL/GenBank/DDBJ databases">
        <authorList>
            <person name="Zheng W."/>
        </authorList>
    </citation>
    <scope>NUCLEOTIDE SEQUENCE</scope>
    <source>
        <strain evidence="2">QDHG01</strain>
    </source>
</reference>
<protein>
    <submittedName>
        <fullName evidence="2">Uncharacterized protein</fullName>
    </submittedName>
</protein>
<accession>A0A8J8NT10</accession>
<feature type="compositionally biased region" description="Basic and acidic residues" evidence="1">
    <location>
        <begin position="259"/>
        <end position="272"/>
    </location>
</feature>
<evidence type="ECO:0000313" key="2">
    <source>
        <dbReference type="EMBL" id="TNV81166.1"/>
    </source>
</evidence>
<dbReference type="AlphaFoldDB" id="A0A8J8NT10"/>
<name>A0A8J8NT10_HALGN</name>
<dbReference type="Proteomes" id="UP000785679">
    <property type="component" value="Unassembled WGS sequence"/>
</dbReference>
<organism evidence="2 3">
    <name type="scientific">Halteria grandinella</name>
    <dbReference type="NCBI Taxonomy" id="5974"/>
    <lineage>
        <taxon>Eukaryota</taxon>
        <taxon>Sar</taxon>
        <taxon>Alveolata</taxon>
        <taxon>Ciliophora</taxon>
        <taxon>Intramacronucleata</taxon>
        <taxon>Spirotrichea</taxon>
        <taxon>Stichotrichia</taxon>
        <taxon>Sporadotrichida</taxon>
        <taxon>Halteriidae</taxon>
        <taxon>Halteria</taxon>
    </lineage>
</organism>
<feature type="region of interest" description="Disordered" evidence="1">
    <location>
        <begin position="230"/>
        <end position="303"/>
    </location>
</feature>
<feature type="region of interest" description="Disordered" evidence="1">
    <location>
        <begin position="148"/>
        <end position="174"/>
    </location>
</feature>